<name>A0A9X2WK40_9GAMM</name>
<dbReference type="RefSeq" id="WP_261297243.1">
    <property type="nucleotide sequence ID" value="NZ_JAMTCD010000003.1"/>
</dbReference>
<evidence type="ECO:0000313" key="4">
    <source>
        <dbReference type="Proteomes" id="UP001155546"/>
    </source>
</evidence>
<keyword evidence="4" id="KW-1185">Reference proteome</keyword>
<comment type="caution">
    <text evidence="3">The sequence shown here is derived from an EMBL/GenBank/DDBJ whole genome shotgun (WGS) entry which is preliminary data.</text>
</comment>
<evidence type="ECO:0000256" key="2">
    <source>
        <dbReference type="SAM" id="MobiDB-lite"/>
    </source>
</evidence>
<dbReference type="EMBL" id="JAMTCD010000003">
    <property type="protein sequence ID" value="MCT7940798.1"/>
    <property type="molecule type" value="Genomic_DNA"/>
</dbReference>
<evidence type="ECO:0000256" key="1">
    <source>
        <dbReference type="SAM" id="Coils"/>
    </source>
</evidence>
<feature type="coiled-coil region" evidence="1">
    <location>
        <begin position="30"/>
        <end position="57"/>
    </location>
</feature>
<organism evidence="3 4">
    <name type="scientific">Shewanella holmiensis</name>
    <dbReference type="NCBI Taxonomy" id="2952222"/>
    <lineage>
        <taxon>Bacteria</taxon>
        <taxon>Pseudomonadati</taxon>
        <taxon>Pseudomonadota</taxon>
        <taxon>Gammaproteobacteria</taxon>
        <taxon>Alteromonadales</taxon>
        <taxon>Shewanellaceae</taxon>
        <taxon>Shewanella</taxon>
    </lineage>
</organism>
<sequence length="266" mass="29477">MVKDNDEAFLALRDEISTLYHHGVKEEPSAQLDEAVLAMAQAELQRAKTENIQAKAGSTTVVELKGWQQYRWQLSTAASVAIVAGLFMMMPMQQHSDPAQMAVPDEPHTPMSLMQAPLPATSNVSADDIIQADSNLRAAKAVNPSEMQPAVMSAQSSQNNTQLAAEQQKQQSDNSASKSLMSDLKPSSRDSMTFESKQSFSKQAELITLDTAEKAMETLNQLVASQQWPQAERYLLSMEQRFPELNDPKHPLNSDYQLIKQQLTAR</sequence>
<feature type="compositionally biased region" description="Polar residues" evidence="2">
    <location>
        <begin position="189"/>
        <end position="200"/>
    </location>
</feature>
<dbReference type="AlphaFoldDB" id="A0A9X2WK40"/>
<keyword evidence="1" id="KW-0175">Coiled coil</keyword>
<gene>
    <name evidence="3" type="ORF">NE535_03125</name>
</gene>
<proteinExistence type="predicted"/>
<feature type="compositionally biased region" description="Polar residues" evidence="2">
    <location>
        <begin position="153"/>
        <end position="180"/>
    </location>
</feature>
<evidence type="ECO:0000313" key="3">
    <source>
        <dbReference type="EMBL" id="MCT7940798.1"/>
    </source>
</evidence>
<protein>
    <submittedName>
        <fullName evidence="3">Uncharacterized protein</fullName>
    </submittedName>
</protein>
<dbReference type="Proteomes" id="UP001155546">
    <property type="component" value="Unassembled WGS sequence"/>
</dbReference>
<accession>A0A9X2WK40</accession>
<reference evidence="3" key="1">
    <citation type="journal article" date="2023" name="Int. J. Syst. Evol. Microbiol.">
        <title>&lt;i&gt;Shewanella septentrionalis&lt;/i&gt; sp. nov. and &lt;i&gt;Shewanella holmiensis&lt;/i&gt; sp. nov., isolated from Baltic Sea water and sediments.</title>
        <authorList>
            <person name="Martin-Rodriguez A.J."/>
            <person name="Thorell K."/>
            <person name="Joffre E."/>
            <person name="Jensie-Markopoulos S."/>
            <person name="Moore E.R.B."/>
            <person name="Sjoling A."/>
        </authorList>
    </citation>
    <scope>NUCLEOTIDE SEQUENCE</scope>
    <source>
        <strain evidence="3">SP1S2-7</strain>
    </source>
</reference>
<feature type="region of interest" description="Disordered" evidence="2">
    <location>
        <begin position="148"/>
        <end position="200"/>
    </location>
</feature>